<evidence type="ECO:0000256" key="3">
    <source>
        <dbReference type="ARBA" id="ARBA00022553"/>
    </source>
</evidence>
<feature type="coiled-coil region" evidence="9">
    <location>
        <begin position="196"/>
        <end position="237"/>
    </location>
</feature>
<keyword evidence="10" id="KW-0812">Transmembrane</keyword>
<dbReference type="RefSeq" id="WP_186981880.1">
    <property type="nucleotide sequence ID" value="NZ_JACOQH010000003.1"/>
</dbReference>
<protein>
    <recommendedName>
        <fullName evidence="2">histidine kinase</fullName>
        <ecNumber evidence="2">2.7.13.3</ecNumber>
    </recommendedName>
</protein>
<dbReference type="Gene3D" id="3.30.565.10">
    <property type="entry name" value="Histidine kinase-like ATPase, C-terminal domain"/>
    <property type="match status" value="1"/>
</dbReference>
<dbReference type="Proteomes" id="UP000621540">
    <property type="component" value="Unassembled WGS sequence"/>
</dbReference>
<keyword evidence="3" id="KW-0597">Phosphoprotein</keyword>
<accession>A0ABR7I934</accession>
<dbReference type="Pfam" id="PF07730">
    <property type="entry name" value="HisKA_3"/>
    <property type="match status" value="1"/>
</dbReference>
<reference evidence="13 14" key="1">
    <citation type="submission" date="2020-08" db="EMBL/GenBank/DDBJ databases">
        <title>Genome public.</title>
        <authorList>
            <person name="Liu C."/>
            <person name="Sun Q."/>
        </authorList>
    </citation>
    <scope>NUCLEOTIDE SEQUENCE [LARGE SCALE GENOMIC DNA]</scope>
    <source>
        <strain evidence="13 14">BX0805</strain>
    </source>
</reference>
<dbReference type="SUPFAM" id="SSF55874">
    <property type="entry name" value="ATPase domain of HSP90 chaperone/DNA topoisomerase II/histidine kinase"/>
    <property type="match status" value="1"/>
</dbReference>
<evidence type="ECO:0000256" key="1">
    <source>
        <dbReference type="ARBA" id="ARBA00000085"/>
    </source>
</evidence>
<dbReference type="InterPro" id="IPR050482">
    <property type="entry name" value="Sensor_HK_TwoCompSys"/>
</dbReference>
<dbReference type="Pfam" id="PF02518">
    <property type="entry name" value="HATPase_c"/>
    <property type="match status" value="1"/>
</dbReference>
<evidence type="ECO:0000256" key="6">
    <source>
        <dbReference type="ARBA" id="ARBA00022777"/>
    </source>
</evidence>
<organism evidence="13 14">
    <name type="scientific">Roseburia yibonii</name>
    <dbReference type="NCBI Taxonomy" id="2763063"/>
    <lineage>
        <taxon>Bacteria</taxon>
        <taxon>Bacillati</taxon>
        <taxon>Bacillota</taxon>
        <taxon>Clostridia</taxon>
        <taxon>Lachnospirales</taxon>
        <taxon>Lachnospiraceae</taxon>
        <taxon>Roseburia</taxon>
    </lineage>
</organism>
<comment type="catalytic activity">
    <reaction evidence="1">
        <text>ATP + protein L-histidine = ADP + protein N-phospho-L-histidine.</text>
        <dbReference type="EC" id="2.7.13.3"/>
    </reaction>
</comment>
<evidence type="ECO:0000313" key="13">
    <source>
        <dbReference type="EMBL" id="MBC5753458.1"/>
    </source>
</evidence>
<comment type="caution">
    <text evidence="13">The sequence shown here is derived from an EMBL/GenBank/DDBJ whole genome shotgun (WGS) entry which is preliminary data.</text>
</comment>
<dbReference type="EMBL" id="JACOQH010000003">
    <property type="protein sequence ID" value="MBC5753458.1"/>
    <property type="molecule type" value="Genomic_DNA"/>
</dbReference>
<name>A0ABR7I934_9FIRM</name>
<evidence type="ECO:0000259" key="11">
    <source>
        <dbReference type="Pfam" id="PF02518"/>
    </source>
</evidence>
<dbReference type="InterPro" id="IPR011712">
    <property type="entry name" value="Sig_transdc_His_kin_sub3_dim/P"/>
</dbReference>
<dbReference type="PANTHER" id="PTHR24421">
    <property type="entry name" value="NITRATE/NITRITE SENSOR PROTEIN NARX-RELATED"/>
    <property type="match status" value="1"/>
</dbReference>
<keyword evidence="10" id="KW-1133">Transmembrane helix</keyword>
<keyword evidence="14" id="KW-1185">Reference proteome</keyword>
<dbReference type="PANTHER" id="PTHR24421:SF10">
    <property type="entry name" value="NITRATE_NITRITE SENSOR PROTEIN NARQ"/>
    <property type="match status" value="1"/>
</dbReference>
<keyword evidence="6 13" id="KW-0418">Kinase</keyword>
<proteinExistence type="predicted"/>
<evidence type="ECO:0000313" key="14">
    <source>
        <dbReference type="Proteomes" id="UP000621540"/>
    </source>
</evidence>
<keyword evidence="9" id="KW-0175">Coiled coil</keyword>
<dbReference type="InterPro" id="IPR036890">
    <property type="entry name" value="HATPase_C_sf"/>
</dbReference>
<evidence type="ECO:0000256" key="5">
    <source>
        <dbReference type="ARBA" id="ARBA00022741"/>
    </source>
</evidence>
<evidence type="ECO:0000256" key="4">
    <source>
        <dbReference type="ARBA" id="ARBA00022679"/>
    </source>
</evidence>
<keyword evidence="10" id="KW-0472">Membrane</keyword>
<keyword evidence="5" id="KW-0547">Nucleotide-binding</keyword>
<keyword evidence="7" id="KW-0067">ATP-binding</keyword>
<feature type="transmembrane region" description="Helical" evidence="10">
    <location>
        <begin position="126"/>
        <end position="146"/>
    </location>
</feature>
<keyword evidence="8" id="KW-0902">Two-component regulatory system</keyword>
<feature type="transmembrane region" description="Helical" evidence="10">
    <location>
        <begin position="88"/>
        <end position="114"/>
    </location>
</feature>
<evidence type="ECO:0000256" key="2">
    <source>
        <dbReference type="ARBA" id="ARBA00012438"/>
    </source>
</evidence>
<feature type="domain" description="Signal transduction histidine kinase subgroup 3 dimerisation and phosphoacceptor" evidence="12">
    <location>
        <begin position="239"/>
        <end position="306"/>
    </location>
</feature>
<dbReference type="EC" id="2.7.13.3" evidence="2"/>
<evidence type="ECO:0000256" key="7">
    <source>
        <dbReference type="ARBA" id="ARBA00022840"/>
    </source>
</evidence>
<gene>
    <name evidence="13" type="ORF">H8Z76_05355</name>
</gene>
<feature type="transmembrane region" description="Helical" evidence="10">
    <location>
        <begin position="12"/>
        <end position="33"/>
    </location>
</feature>
<feature type="transmembrane region" description="Helical" evidence="10">
    <location>
        <begin position="54"/>
        <end position="76"/>
    </location>
</feature>
<dbReference type="CDD" id="cd16917">
    <property type="entry name" value="HATPase_UhpB-NarQ-NarX-like"/>
    <property type="match status" value="1"/>
</dbReference>
<sequence>MDENKTSEYLLVVMKNLNLIIILFISMLITYCLNGTAQEGSALSFLTSIHKIPVTPWKITVIALGLYGSMMILMQIKSTGSGSLACKVGVEIAVSFGISYLLGFSYTGMMLLILADTMRYLPKAKWKFSAAAVICVFYMMTDYDLISSGFRITSLETYLGYFEGDVCSALLGVKNVLNSLNTLLFLFYIVWLVRIQMSEKERILNLNAQLNTANEELQKANLRLEQYAEESVKMTETRERNRLAREIHDTLGHALTGIITGIEACEMLMDVAPEATKVQLGAIAEVARQGMTDVRRSVKALRPDALEKFNLEEALAQTMEEMRLATNAKIEYRCTTPLKGFNEDEEEIIYRIVQECITNSIRHGKADRITIEIDREYNMLNIRIKDNGIGCKKIEKGFGLHHMDERLRMLQGTLQYSGEDGFLVEAQIPIRWGTEEKKDD</sequence>
<dbReference type="GO" id="GO:0016301">
    <property type="term" value="F:kinase activity"/>
    <property type="evidence" value="ECO:0007669"/>
    <property type="project" value="UniProtKB-KW"/>
</dbReference>
<dbReference type="InterPro" id="IPR003594">
    <property type="entry name" value="HATPase_dom"/>
</dbReference>
<evidence type="ECO:0000256" key="9">
    <source>
        <dbReference type="SAM" id="Coils"/>
    </source>
</evidence>
<keyword evidence="4" id="KW-0808">Transferase</keyword>
<feature type="transmembrane region" description="Helical" evidence="10">
    <location>
        <begin position="176"/>
        <end position="193"/>
    </location>
</feature>
<feature type="domain" description="Histidine kinase/HSP90-like ATPase" evidence="11">
    <location>
        <begin position="346"/>
        <end position="429"/>
    </location>
</feature>
<evidence type="ECO:0000256" key="10">
    <source>
        <dbReference type="SAM" id="Phobius"/>
    </source>
</evidence>
<evidence type="ECO:0000259" key="12">
    <source>
        <dbReference type="Pfam" id="PF07730"/>
    </source>
</evidence>
<evidence type="ECO:0000256" key="8">
    <source>
        <dbReference type="ARBA" id="ARBA00023012"/>
    </source>
</evidence>
<dbReference type="Gene3D" id="1.20.5.1930">
    <property type="match status" value="1"/>
</dbReference>